<dbReference type="Gene3D" id="1.10.1220.10">
    <property type="entry name" value="Met repressor-like"/>
    <property type="match status" value="1"/>
</dbReference>
<dbReference type="Pfam" id="PF01402">
    <property type="entry name" value="RHH_1"/>
    <property type="match status" value="1"/>
</dbReference>
<comment type="caution">
    <text evidence="4">The sequence shown here is derived from an EMBL/GenBank/DDBJ whole genome shotgun (WGS) entry which is preliminary data.</text>
</comment>
<evidence type="ECO:0000313" key="2">
    <source>
        <dbReference type="EMBL" id="GAG79834.1"/>
    </source>
</evidence>
<reference evidence="4" key="1">
    <citation type="journal article" date="2014" name="Front. Microbiol.">
        <title>High frequency of phylogenetically diverse reductive dehalogenase-homologous genes in deep subseafloor sedimentary metagenomes.</title>
        <authorList>
            <person name="Kawai M."/>
            <person name="Futagami T."/>
            <person name="Toyoda A."/>
            <person name="Takaki Y."/>
            <person name="Nishi S."/>
            <person name="Hori S."/>
            <person name="Arai W."/>
            <person name="Tsubouchi T."/>
            <person name="Morono Y."/>
            <person name="Uchiyama I."/>
            <person name="Ito T."/>
            <person name="Fujiyama A."/>
            <person name="Inagaki F."/>
            <person name="Takami H."/>
        </authorList>
    </citation>
    <scope>NUCLEOTIDE SEQUENCE</scope>
    <source>
        <strain evidence="4">Expedition CK06-06</strain>
    </source>
</reference>
<dbReference type="InterPro" id="IPR010985">
    <property type="entry name" value="Ribbon_hlx_hlx"/>
</dbReference>
<protein>
    <recommendedName>
        <fullName evidence="1">Ribbon-helix-helix protein CopG domain-containing protein</fullName>
    </recommendedName>
</protein>
<evidence type="ECO:0000313" key="4">
    <source>
        <dbReference type="EMBL" id="GAH38566.1"/>
    </source>
</evidence>
<accession>X1EYW2</accession>
<evidence type="ECO:0000259" key="1">
    <source>
        <dbReference type="Pfam" id="PF01402"/>
    </source>
</evidence>
<dbReference type="SUPFAM" id="SSF47598">
    <property type="entry name" value="Ribbon-helix-helix"/>
    <property type="match status" value="1"/>
</dbReference>
<dbReference type="AlphaFoldDB" id="X1EYW2"/>
<organism evidence="4">
    <name type="scientific">marine sediment metagenome</name>
    <dbReference type="NCBI Taxonomy" id="412755"/>
    <lineage>
        <taxon>unclassified sequences</taxon>
        <taxon>metagenomes</taxon>
        <taxon>ecological metagenomes</taxon>
    </lineage>
</organism>
<feature type="domain" description="Ribbon-helix-helix protein CopG" evidence="1">
    <location>
        <begin position="5"/>
        <end position="45"/>
    </location>
</feature>
<evidence type="ECO:0000313" key="3">
    <source>
        <dbReference type="EMBL" id="GAH00364.1"/>
    </source>
</evidence>
<sequence>MVLIKLITCHIPEAYLKGIEELVNMNMYPNRSEVIRVAIRDLLKIELSTLLRKE</sequence>
<dbReference type="InterPro" id="IPR002145">
    <property type="entry name" value="CopG"/>
</dbReference>
<dbReference type="GO" id="GO:0006355">
    <property type="term" value="P:regulation of DNA-templated transcription"/>
    <property type="evidence" value="ECO:0007669"/>
    <property type="project" value="InterPro"/>
</dbReference>
<dbReference type="EMBL" id="BARU01005590">
    <property type="protein sequence ID" value="GAH38566.1"/>
    <property type="molecule type" value="Genomic_DNA"/>
</dbReference>
<dbReference type="EMBL" id="BART01011027">
    <property type="protein sequence ID" value="GAG79834.1"/>
    <property type="molecule type" value="Genomic_DNA"/>
</dbReference>
<name>X1EYW2_9ZZZZ</name>
<evidence type="ECO:0000313" key="5">
    <source>
        <dbReference type="EMBL" id="GAI66939.1"/>
    </source>
</evidence>
<dbReference type="EMBL" id="BART01029365">
    <property type="protein sequence ID" value="GAH00364.1"/>
    <property type="molecule type" value="Genomic_DNA"/>
</dbReference>
<dbReference type="CDD" id="cd22231">
    <property type="entry name" value="RHH_NikR_HicB-like"/>
    <property type="match status" value="1"/>
</dbReference>
<gene>
    <name evidence="2" type="ORF">S01H4_23684</name>
    <name evidence="3" type="ORF">S01H4_51550</name>
    <name evidence="4" type="ORF">S03H2_10914</name>
    <name evidence="5" type="ORF">S12H4_06014</name>
</gene>
<dbReference type="InterPro" id="IPR013321">
    <property type="entry name" value="Arc_rbn_hlx_hlx"/>
</dbReference>
<proteinExistence type="predicted"/>
<dbReference type="EMBL" id="BARW01002059">
    <property type="protein sequence ID" value="GAI66939.1"/>
    <property type="molecule type" value="Genomic_DNA"/>
</dbReference>